<evidence type="ECO:0000259" key="5">
    <source>
        <dbReference type="Pfam" id="PF00891"/>
    </source>
</evidence>
<dbReference type="InterPro" id="IPR036390">
    <property type="entry name" value="WH_DNA-bd_sf"/>
</dbReference>
<sequence length="327" mass="35054">MGNENDVKTLREMAGLVTPMALRVAVTLGLPDRLRAGGAAAVDHLAEELGVDPGALELLLGHLTTLGIVERVGDGYRTTGFGANLCADAGTGLHNLLHQDTAAGRADLAFVDLLHSVRTGEPAYPLRYGQGFWADLDEQPHLREAFDRQMTWRIRQRVPKFVDAVDWARFGLIVDVGGGPGDLLAAVLAAHPDVRGHLVDLEVGPARQNLGDRAEVTQGSFFDPLPAGGDAYLLFDILHDWDDDSAGRILGRCAEAMPASARLVVVEGIRGVGAATEMDLIMLVHFGGRERSVEELTKLAEPHGLTLGGVTEVPGDHSVLEFRKHPI</sequence>
<dbReference type="InterPro" id="IPR012967">
    <property type="entry name" value="COMT_dimerisation"/>
</dbReference>
<dbReference type="GO" id="GO:0046983">
    <property type="term" value="F:protein dimerization activity"/>
    <property type="evidence" value="ECO:0007669"/>
    <property type="project" value="InterPro"/>
</dbReference>
<dbReference type="GO" id="GO:0032259">
    <property type="term" value="P:methylation"/>
    <property type="evidence" value="ECO:0007669"/>
    <property type="project" value="UniProtKB-KW"/>
</dbReference>
<evidence type="ECO:0000259" key="6">
    <source>
        <dbReference type="Pfam" id="PF08100"/>
    </source>
</evidence>
<reference evidence="7 8" key="1">
    <citation type="submission" date="2015-02" db="EMBL/GenBank/DDBJ databases">
        <authorList>
            <person name="Ju K.-S."/>
            <person name="Doroghazi J.R."/>
            <person name="Metcalf W."/>
        </authorList>
    </citation>
    <scope>NUCLEOTIDE SEQUENCE [LARGE SCALE GENOMIC DNA]</scope>
    <source>
        <strain evidence="7 8">NRRL B-16140</strain>
    </source>
</reference>
<evidence type="ECO:0000313" key="7">
    <source>
        <dbReference type="EMBL" id="KJK44532.1"/>
    </source>
</evidence>
<evidence type="ECO:0000256" key="3">
    <source>
        <dbReference type="ARBA" id="ARBA00022691"/>
    </source>
</evidence>
<dbReference type="PANTHER" id="PTHR43712">
    <property type="entry name" value="PUTATIVE (AFU_ORTHOLOGUE AFUA_4G14580)-RELATED"/>
    <property type="match status" value="1"/>
</dbReference>
<dbReference type="Pfam" id="PF08100">
    <property type="entry name" value="Dimerisation"/>
    <property type="match status" value="1"/>
</dbReference>
<dbReference type="Gene3D" id="1.10.287.1350">
    <property type="match status" value="1"/>
</dbReference>
<dbReference type="InterPro" id="IPR036388">
    <property type="entry name" value="WH-like_DNA-bd_sf"/>
</dbReference>
<dbReference type="Proteomes" id="UP000033393">
    <property type="component" value="Unassembled WGS sequence"/>
</dbReference>
<gene>
    <name evidence="7" type="ORF">UK23_28975</name>
</gene>
<keyword evidence="2 7" id="KW-0808">Transferase</keyword>
<dbReference type="Gene3D" id="3.40.50.150">
    <property type="entry name" value="Vaccinia Virus protein VP39"/>
    <property type="match status" value="1"/>
</dbReference>
<keyword evidence="3" id="KW-0949">S-adenosyl-L-methionine</keyword>
<keyword evidence="1 7" id="KW-0489">Methyltransferase</keyword>
<dbReference type="PANTHER" id="PTHR43712:SF2">
    <property type="entry name" value="O-METHYLTRANSFERASE CICE"/>
    <property type="match status" value="1"/>
</dbReference>
<dbReference type="GO" id="GO:0008171">
    <property type="term" value="F:O-methyltransferase activity"/>
    <property type="evidence" value="ECO:0007669"/>
    <property type="project" value="InterPro"/>
</dbReference>
<dbReference type="CDD" id="cd02440">
    <property type="entry name" value="AdoMet_MTases"/>
    <property type="match status" value="1"/>
</dbReference>
<accession>A0A0F0GRE8</accession>
<dbReference type="InterPro" id="IPR001077">
    <property type="entry name" value="COMT_C"/>
</dbReference>
<protein>
    <submittedName>
        <fullName evidence="7">Methyltransferase</fullName>
    </submittedName>
</protein>
<dbReference type="PATRIC" id="fig|68170.10.peg.7367"/>
<dbReference type="SUPFAM" id="SSF53335">
    <property type="entry name" value="S-adenosyl-L-methionine-dependent methyltransferases"/>
    <property type="match status" value="1"/>
</dbReference>
<evidence type="ECO:0000256" key="1">
    <source>
        <dbReference type="ARBA" id="ARBA00022603"/>
    </source>
</evidence>
<dbReference type="Gene3D" id="1.10.10.10">
    <property type="entry name" value="Winged helix-like DNA-binding domain superfamily/Winged helix DNA-binding domain"/>
    <property type="match status" value="1"/>
</dbReference>
<dbReference type="RefSeq" id="WP_045314841.1">
    <property type="nucleotide sequence ID" value="NZ_JYJG01000244.1"/>
</dbReference>
<evidence type="ECO:0000256" key="4">
    <source>
        <dbReference type="PIRSR" id="PIRSR005739-1"/>
    </source>
</evidence>
<name>A0A0F0GRE8_LENAE</name>
<dbReference type="AlphaFoldDB" id="A0A0F0GRE8"/>
<comment type="caution">
    <text evidence="7">The sequence shown here is derived from an EMBL/GenBank/DDBJ whole genome shotgun (WGS) entry which is preliminary data.</text>
</comment>
<dbReference type="InterPro" id="IPR029063">
    <property type="entry name" value="SAM-dependent_MTases_sf"/>
</dbReference>
<organism evidence="7 8">
    <name type="scientific">Lentzea aerocolonigenes</name>
    <name type="common">Lechevalieria aerocolonigenes</name>
    <name type="synonym">Saccharothrix aerocolonigenes</name>
    <dbReference type="NCBI Taxonomy" id="68170"/>
    <lineage>
        <taxon>Bacteria</taxon>
        <taxon>Bacillati</taxon>
        <taxon>Actinomycetota</taxon>
        <taxon>Actinomycetes</taxon>
        <taxon>Pseudonocardiales</taxon>
        <taxon>Pseudonocardiaceae</taxon>
        <taxon>Lentzea</taxon>
    </lineage>
</organism>
<dbReference type="InterPro" id="IPR016461">
    <property type="entry name" value="COMT-like"/>
</dbReference>
<feature type="domain" description="O-methyltransferase C-terminal" evidence="5">
    <location>
        <begin position="111"/>
        <end position="304"/>
    </location>
</feature>
<dbReference type="EMBL" id="JYJG01000244">
    <property type="protein sequence ID" value="KJK44532.1"/>
    <property type="molecule type" value="Genomic_DNA"/>
</dbReference>
<dbReference type="Pfam" id="PF00891">
    <property type="entry name" value="Methyltransf_2"/>
    <property type="match status" value="1"/>
</dbReference>
<dbReference type="OrthoDB" id="3804952at2"/>
<dbReference type="PIRSF" id="PIRSF005739">
    <property type="entry name" value="O-mtase"/>
    <property type="match status" value="1"/>
</dbReference>
<feature type="active site" description="Proton acceptor" evidence="4">
    <location>
        <position position="239"/>
    </location>
</feature>
<dbReference type="PROSITE" id="PS51683">
    <property type="entry name" value="SAM_OMT_II"/>
    <property type="match status" value="1"/>
</dbReference>
<dbReference type="SUPFAM" id="SSF46785">
    <property type="entry name" value="Winged helix' DNA-binding domain"/>
    <property type="match status" value="1"/>
</dbReference>
<feature type="domain" description="O-methyltransferase dimerisation" evidence="6">
    <location>
        <begin position="13"/>
        <end position="81"/>
    </location>
</feature>
<proteinExistence type="predicted"/>
<keyword evidence="8" id="KW-1185">Reference proteome</keyword>
<evidence type="ECO:0000313" key="8">
    <source>
        <dbReference type="Proteomes" id="UP000033393"/>
    </source>
</evidence>
<evidence type="ECO:0000256" key="2">
    <source>
        <dbReference type="ARBA" id="ARBA00022679"/>
    </source>
</evidence>